<dbReference type="PANTHER" id="PTHR36713">
    <property type="entry name" value="OS09G0344700 PROTEIN"/>
    <property type="match status" value="1"/>
</dbReference>
<evidence type="ECO:0000313" key="3">
    <source>
        <dbReference type="Proteomes" id="UP000822688"/>
    </source>
</evidence>
<protein>
    <submittedName>
        <fullName evidence="2">Uncharacterized protein</fullName>
    </submittedName>
</protein>
<evidence type="ECO:0000256" key="1">
    <source>
        <dbReference type="SAM" id="MobiDB-lite"/>
    </source>
</evidence>
<name>A0A8T0IRU1_CERPU</name>
<feature type="region of interest" description="Disordered" evidence="1">
    <location>
        <begin position="160"/>
        <end position="192"/>
    </location>
</feature>
<dbReference type="PANTHER" id="PTHR36713:SF1">
    <property type="entry name" value="OS09G0344700 PROTEIN"/>
    <property type="match status" value="1"/>
</dbReference>
<dbReference type="AlphaFoldDB" id="A0A8T0IRU1"/>
<organism evidence="2 3">
    <name type="scientific">Ceratodon purpureus</name>
    <name type="common">Fire moss</name>
    <name type="synonym">Dicranum purpureum</name>
    <dbReference type="NCBI Taxonomy" id="3225"/>
    <lineage>
        <taxon>Eukaryota</taxon>
        <taxon>Viridiplantae</taxon>
        <taxon>Streptophyta</taxon>
        <taxon>Embryophyta</taxon>
        <taxon>Bryophyta</taxon>
        <taxon>Bryophytina</taxon>
        <taxon>Bryopsida</taxon>
        <taxon>Dicranidae</taxon>
        <taxon>Pseudoditrichales</taxon>
        <taxon>Ditrichaceae</taxon>
        <taxon>Ceratodon</taxon>
    </lineage>
</organism>
<evidence type="ECO:0000313" key="2">
    <source>
        <dbReference type="EMBL" id="KAG0585536.1"/>
    </source>
</evidence>
<accession>A0A8T0IRU1</accession>
<sequence>MEFQGNAGFLSSMPPKLEDAGLEDCALPIEGIQSMIQDYKEFIARKCEELRIHEEEAFRIAAEKAKAAADTLKVNMQSKAEDIGGCISNPTPPSGDLKDTPIGTAGTTPGDSCVDVHTGGLLEDGKDAVVDPLGDAKEDKLLGGIDLEAKLGEDGCLKGDPLEPVGIPDASAVADNDGEEEPKGPSLTEVCL</sequence>
<dbReference type="EMBL" id="CM026422">
    <property type="protein sequence ID" value="KAG0585536.1"/>
    <property type="molecule type" value="Genomic_DNA"/>
</dbReference>
<reference evidence="2" key="1">
    <citation type="submission" date="2020-06" db="EMBL/GenBank/DDBJ databases">
        <title>WGS assembly of Ceratodon purpureus strain R40.</title>
        <authorList>
            <person name="Carey S.B."/>
            <person name="Jenkins J."/>
            <person name="Shu S."/>
            <person name="Lovell J.T."/>
            <person name="Sreedasyam A."/>
            <person name="Maumus F."/>
            <person name="Tiley G.P."/>
            <person name="Fernandez-Pozo N."/>
            <person name="Barry K."/>
            <person name="Chen C."/>
            <person name="Wang M."/>
            <person name="Lipzen A."/>
            <person name="Daum C."/>
            <person name="Saski C.A."/>
            <person name="Payton A.C."/>
            <person name="Mcbreen J.C."/>
            <person name="Conrad R.E."/>
            <person name="Kollar L.M."/>
            <person name="Olsson S."/>
            <person name="Huttunen S."/>
            <person name="Landis J.B."/>
            <person name="Wickett N.J."/>
            <person name="Johnson M.G."/>
            <person name="Rensing S.A."/>
            <person name="Grimwood J."/>
            <person name="Schmutz J."/>
            <person name="Mcdaniel S.F."/>
        </authorList>
    </citation>
    <scope>NUCLEOTIDE SEQUENCE</scope>
    <source>
        <strain evidence="2">R40</strain>
    </source>
</reference>
<dbReference type="Proteomes" id="UP000822688">
    <property type="component" value="Chromosome 2"/>
</dbReference>
<keyword evidence="3" id="KW-1185">Reference proteome</keyword>
<proteinExistence type="predicted"/>
<gene>
    <name evidence="2" type="ORF">KC19_2G019400</name>
</gene>
<comment type="caution">
    <text evidence="2">The sequence shown here is derived from an EMBL/GenBank/DDBJ whole genome shotgun (WGS) entry which is preliminary data.</text>
</comment>